<dbReference type="InParanoid" id="A0A2P5EB16"/>
<dbReference type="AlphaFoldDB" id="A0A2P5EB16"/>
<proteinExistence type="predicted"/>
<protein>
    <submittedName>
        <fullName evidence="2">Uncharacterized protein</fullName>
    </submittedName>
</protein>
<sequence>MDGTDEIKGRIVKTDLPRPTTAPRLHFRAPPQAADTVTPPPSITPAQNRYPPRLQLRTGIAKQSSTHLIFESIVYQV</sequence>
<dbReference type="EMBL" id="JXTC01000189">
    <property type="protein sequence ID" value="PON82732.1"/>
    <property type="molecule type" value="Genomic_DNA"/>
</dbReference>
<evidence type="ECO:0000256" key="1">
    <source>
        <dbReference type="SAM" id="MobiDB-lite"/>
    </source>
</evidence>
<comment type="caution">
    <text evidence="2">The sequence shown here is derived from an EMBL/GenBank/DDBJ whole genome shotgun (WGS) entry which is preliminary data.</text>
</comment>
<evidence type="ECO:0000313" key="2">
    <source>
        <dbReference type="EMBL" id="PON82732.1"/>
    </source>
</evidence>
<reference evidence="3" key="1">
    <citation type="submission" date="2016-06" db="EMBL/GenBank/DDBJ databases">
        <title>Parallel loss of symbiosis genes in relatives of nitrogen-fixing non-legume Parasponia.</title>
        <authorList>
            <person name="Van Velzen R."/>
            <person name="Holmer R."/>
            <person name="Bu F."/>
            <person name="Rutten L."/>
            <person name="Van Zeijl A."/>
            <person name="Liu W."/>
            <person name="Santuari L."/>
            <person name="Cao Q."/>
            <person name="Sharma T."/>
            <person name="Shen D."/>
            <person name="Roswanjaya Y."/>
            <person name="Wardhani T."/>
            <person name="Kalhor M.S."/>
            <person name="Jansen J."/>
            <person name="Van den Hoogen J."/>
            <person name="Gungor B."/>
            <person name="Hartog M."/>
            <person name="Hontelez J."/>
            <person name="Verver J."/>
            <person name="Yang W.-C."/>
            <person name="Schijlen E."/>
            <person name="Repin R."/>
            <person name="Schilthuizen M."/>
            <person name="Schranz E."/>
            <person name="Heidstra R."/>
            <person name="Miyata K."/>
            <person name="Fedorova E."/>
            <person name="Kohlen W."/>
            <person name="Bisseling T."/>
            <person name="Smit S."/>
            <person name="Geurts R."/>
        </authorList>
    </citation>
    <scope>NUCLEOTIDE SEQUENCE [LARGE SCALE GENOMIC DNA]</scope>
    <source>
        <strain evidence="3">cv. RG33-2</strain>
    </source>
</reference>
<feature type="compositionally biased region" description="Basic and acidic residues" evidence="1">
    <location>
        <begin position="1"/>
        <end position="16"/>
    </location>
</feature>
<gene>
    <name evidence="2" type="ORF">TorRG33x02_215080</name>
</gene>
<name>A0A2P5EB16_TREOI</name>
<keyword evidence="3" id="KW-1185">Reference proteome</keyword>
<accession>A0A2P5EB16</accession>
<dbReference type="Proteomes" id="UP000237000">
    <property type="component" value="Unassembled WGS sequence"/>
</dbReference>
<feature type="region of interest" description="Disordered" evidence="1">
    <location>
        <begin position="1"/>
        <end position="50"/>
    </location>
</feature>
<evidence type="ECO:0000313" key="3">
    <source>
        <dbReference type="Proteomes" id="UP000237000"/>
    </source>
</evidence>
<organism evidence="2 3">
    <name type="scientific">Trema orientale</name>
    <name type="common">Charcoal tree</name>
    <name type="synonym">Celtis orientalis</name>
    <dbReference type="NCBI Taxonomy" id="63057"/>
    <lineage>
        <taxon>Eukaryota</taxon>
        <taxon>Viridiplantae</taxon>
        <taxon>Streptophyta</taxon>
        <taxon>Embryophyta</taxon>
        <taxon>Tracheophyta</taxon>
        <taxon>Spermatophyta</taxon>
        <taxon>Magnoliopsida</taxon>
        <taxon>eudicotyledons</taxon>
        <taxon>Gunneridae</taxon>
        <taxon>Pentapetalae</taxon>
        <taxon>rosids</taxon>
        <taxon>fabids</taxon>
        <taxon>Rosales</taxon>
        <taxon>Cannabaceae</taxon>
        <taxon>Trema</taxon>
    </lineage>
</organism>